<dbReference type="InterPro" id="IPR013320">
    <property type="entry name" value="ConA-like_dom_sf"/>
</dbReference>
<name>A0ABP0MA48_9DINO</name>
<proteinExistence type="predicted"/>
<dbReference type="Gene3D" id="2.60.120.200">
    <property type="match status" value="1"/>
</dbReference>
<dbReference type="Pfam" id="PF00629">
    <property type="entry name" value="MAM"/>
    <property type="match status" value="1"/>
</dbReference>
<sequence length="320" mass="34107">MRSTGSSSGTGPSSAHAGQYYLSVEATMTTTQAGSGTQLESVGAGHCSSGQIYSSSAWELGRTSVGVKGFDTPEYEAWVQEAWAKCVAKDAGAKYVSVWTDAGYRCYTATACDPNGASSTRSWESVQVGNAMQLESVGEGSCSSGQIYSSSAWELGRTSVGVKGFDTPEYEAWVQEAWAKCVEKDAGAKYVSVWTDAGYRCYTATACDPNGASSTRSWESVQVPNSYAYLYSYADLSMESDWMFSFWYYMFGSATQELSLQGLSHGSYTALWDAAGHQGPAWRDAFVVVPSSVSQLRIAAVVGSSDIAIDELVAQLGAGF</sequence>
<dbReference type="InterPro" id="IPR000998">
    <property type="entry name" value="MAM_dom"/>
</dbReference>
<organism evidence="2 3">
    <name type="scientific">Durusdinium trenchii</name>
    <dbReference type="NCBI Taxonomy" id="1381693"/>
    <lineage>
        <taxon>Eukaryota</taxon>
        <taxon>Sar</taxon>
        <taxon>Alveolata</taxon>
        <taxon>Dinophyceae</taxon>
        <taxon>Suessiales</taxon>
        <taxon>Symbiodiniaceae</taxon>
        <taxon>Durusdinium</taxon>
    </lineage>
</organism>
<gene>
    <name evidence="2" type="ORF">CCMP2556_LOCUS24923</name>
</gene>
<reference evidence="2 3" key="1">
    <citation type="submission" date="2024-02" db="EMBL/GenBank/DDBJ databases">
        <authorList>
            <person name="Chen Y."/>
            <person name="Shah S."/>
            <person name="Dougan E. K."/>
            <person name="Thang M."/>
            <person name="Chan C."/>
        </authorList>
    </citation>
    <scope>NUCLEOTIDE SEQUENCE [LARGE SCALE GENOMIC DNA]</scope>
</reference>
<dbReference type="Proteomes" id="UP001642484">
    <property type="component" value="Unassembled WGS sequence"/>
</dbReference>
<evidence type="ECO:0000259" key="1">
    <source>
        <dbReference type="Pfam" id="PF00629"/>
    </source>
</evidence>
<evidence type="ECO:0000313" key="3">
    <source>
        <dbReference type="Proteomes" id="UP001642484"/>
    </source>
</evidence>
<feature type="domain" description="MAM" evidence="1">
    <location>
        <begin position="243"/>
        <end position="311"/>
    </location>
</feature>
<evidence type="ECO:0000313" key="2">
    <source>
        <dbReference type="EMBL" id="CAK9048387.1"/>
    </source>
</evidence>
<keyword evidence="3" id="KW-1185">Reference proteome</keyword>
<dbReference type="SUPFAM" id="SSF49899">
    <property type="entry name" value="Concanavalin A-like lectins/glucanases"/>
    <property type="match status" value="1"/>
</dbReference>
<comment type="caution">
    <text evidence="2">The sequence shown here is derived from an EMBL/GenBank/DDBJ whole genome shotgun (WGS) entry which is preliminary data.</text>
</comment>
<accession>A0ABP0MA48</accession>
<protein>
    <recommendedName>
        <fullName evidence="1">MAM domain-containing protein</fullName>
    </recommendedName>
</protein>
<dbReference type="EMBL" id="CAXAMN010016524">
    <property type="protein sequence ID" value="CAK9048387.1"/>
    <property type="molecule type" value="Genomic_DNA"/>
</dbReference>